<dbReference type="Gene3D" id="1.20.58.1030">
    <property type="match status" value="1"/>
</dbReference>
<comment type="function">
    <text evidence="1">Required for correct functioning of the GINS complex, a complex that plays an essential role in the initiation of DNA replication, and progression of DNA replication forks. GINS complex seems to bind preferentially to single-stranded DNA.</text>
</comment>
<dbReference type="Proteomes" id="UP000247702">
    <property type="component" value="Unassembled WGS sequence"/>
</dbReference>
<dbReference type="InterPro" id="IPR036224">
    <property type="entry name" value="GINS_bundle-like_dom_sf"/>
</dbReference>
<comment type="caution">
    <text evidence="2">The sequence shown here is derived from an EMBL/GenBank/DDBJ whole genome shotgun (WGS) entry which is preliminary data.</text>
</comment>
<protein>
    <recommendedName>
        <fullName evidence="1">DNA replication complex GINS protein PSF1</fullName>
    </recommendedName>
</protein>
<keyword evidence="4" id="KW-1185">Reference proteome</keyword>
<keyword evidence="1" id="KW-0539">Nucleus</keyword>
<dbReference type="Proteomes" id="UP000615446">
    <property type="component" value="Unassembled WGS sequence"/>
</dbReference>
<reference evidence="2 4" key="1">
    <citation type="submission" date="2017-11" db="EMBL/GenBank/DDBJ databases">
        <title>The genome of Rhizophagus clarus HR1 reveals common genetic basis of auxotrophy among arbuscular mycorrhizal fungi.</title>
        <authorList>
            <person name="Kobayashi Y."/>
        </authorList>
    </citation>
    <scope>NUCLEOTIDE SEQUENCE [LARGE SCALE GENOMIC DNA]</scope>
    <source>
        <strain evidence="2 4">HR1</strain>
    </source>
</reference>
<dbReference type="AlphaFoldDB" id="A0A2Z6SBI2"/>
<proteinExistence type="inferred from homology"/>
<dbReference type="GO" id="GO:1902983">
    <property type="term" value="P:DNA strand elongation involved in mitotic DNA replication"/>
    <property type="evidence" value="ECO:0007669"/>
    <property type="project" value="TreeGrafter"/>
</dbReference>
<comment type="similarity">
    <text evidence="1">Belongs to the GINS1/PSF1 family.</text>
</comment>
<dbReference type="InterPro" id="IPR005339">
    <property type="entry name" value="GINS_Psf1"/>
</dbReference>
<dbReference type="EMBL" id="BEXD01004237">
    <property type="protein sequence ID" value="GBC08655.1"/>
    <property type="molecule type" value="Genomic_DNA"/>
</dbReference>
<dbReference type="PANTHER" id="PTHR12914:SF2">
    <property type="entry name" value="DNA REPLICATION COMPLEX GINS PROTEIN PSF1"/>
    <property type="match status" value="1"/>
</dbReference>
<comment type="subcellular location">
    <subcellularLocation>
        <location evidence="1">Nucleus</location>
    </subcellularLocation>
</comment>
<reference evidence="3" key="2">
    <citation type="submission" date="2019-10" db="EMBL/GenBank/DDBJ databases">
        <title>Conservation and host-specific expression of non-tandemly repeated heterogenous ribosome RNA gene in arbuscular mycorrhizal fungi.</title>
        <authorList>
            <person name="Maeda T."/>
            <person name="Kobayashi Y."/>
            <person name="Nakagawa T."/>
            <person name="Ezawa T."/>
            <person name="Yamaguchi K."/>
            <person name="Bino T."/>
            <person name="Nishimoto Y."/>
            <person name="Shigenobu S."/>
            <person name="Kawaguchi M."/>
        </authorList>
    </citation>
    <scope>NUCLEOTIDE SEQUENCE</scope>
    <source>
        <strain evidence="3">HR1</strain>
    </source>
</reference>
<dbReference type="OrthoDB" id="10252587at2759"/>
<name>A0A2Z6SBI2_9GLOM</name>
<dbReference type="STRING" id="94130.A0A2Z6SBI2"/>
<evidence type="ECO:0000313" key="3">
    <source>
        <dbReference type="EMBL" id="GES99702.1"/>
    </source>
</evidence>
<accession>A0A2Z6SBI2</accession>
<sequence>MHVNSVTRPLINTTKRIQASKNISPYERDKVQEICEEINLLKRETIEFNNNNQDKINVYNKIQKEELNAIQLYHFERIQKNKQVANRETILTKKELSKLSDQEQSFYKRHDQLVTNLKSKSSESLYTYNKLHTPKTPFVIVRVIENIEEVMTKNGIIEFLKGSQTIVREDDPAIANLIRLGHLKKVDQ</sequence>
<evidence type="ECO:0000256" key="1">
    <source>
        <dbReference type="RuleBase" id="RU368085"/>
    </source>
</evidence>
<dbReference type="EMBL" id="BLAL01000285">
    <property type="protein sequence ID" value="GES99702.1"/>
    <property type="molecule type" value="Genomic_DNA"/>
</dbReference>
<dbReference type="GO" id="GO:0000811">
    <property type="term" value="C:GINS complex"/>
    <property type="evidence" value="ECO:0007669"/>
    <property type="project" value="UniProtKB-UniRule"/>
</dbReference>
<evidence type="ECO:0000313" key="4">
    <source>
        <dbReference type="Proteomes" id="UP000247702"/>
    </source>
</evidence>
<gene>
    <name evidence="3" type="ORF">RCL2_002618600</name>
    <name evidence="2" type="ORF">RclHR1_00830006</name>
</gene>
<evidence type="ECO:0000313" key="2">
    <source>
        <dbReference type="EMBL" id="GBC08655.1"/>
    </source>
</evidence>
<keyword evidence="1" id="KW-0235">DNA replication</keyword>
<comment type="subunit">
    <text evidence="1">Component of the GINS complex.</text>
</comment>
<organism evidence="2 4">
    <name type="scientific">Rhizophagus clarus</name>
    <dbReference type="NCBI Taxonomy" id="94130"/>
    <lineage>
        <taxon>Eukaryota</taxon>
        <taxon>Fungi</taxon>
        <taxon>Fungi incertae sedis</taxon>
        <taxon>Mucoromycota</taxon>
        <taxon>Glomeromycotina</taxon>
        <taxon>Glomeromycetes</taxon>
        <taxon>Glomerales</taxon>
        <taxon>Glomeraceae</taxon>
        <taxon>Rhizophagus</taxon>
    </lineage>
</organism>
<dbReference type="SUPFAM" id="SSF158573">
    <property type="entry name" value="GINS helical bundle-like"/>
    <property type="match status" value="1"/>
</dbReference>
<dbReference type="PANTHER" id="PTHR12914">
    <property type="entry name" value="PARTNER OF SLD5"/>
    <property type="match status" value="1"/>
</dbReference>